<sequence length="197" mass="21871">RKDASTAEWDDRIGMARVANPRGKIWNTTGVIRSSSLLCNVEETIYLVEQGCLVLTLQGRTMDLHEVLELLGVEKNGCSMDAYNVYSHFKALGYVVSRHNVDWTAKEELESIDRERDDHSSSSSLKLVFDVYAPNSQFRKTSPGVPLFSLCVSRTAPTKNQVNTLERGSKVPVKFATVQGGHVGIFSFTTVELPCLS</sequence>
<gene>
    <name evidence="4" type="ORF">SELMODRAFT_113329</name>
</gene>
<dbReference type="GO" id="GO:0000214">
    <property type="term" value="C:tRNA-intron endonuclease complex"/>
    <property type="evidence" value="ECO:0000318"/>
    <property type="project" value="GO_Central"/>
</dbReference>
<comment type="similarity">
    <text evidence="1">Belongs to the SEN54 family.</text>
</comment>
<feature type="non-terminal residue" evidence="4">
    <location>
        <position position="1"/>
    </location>
</feature>
<dbReference type="GO" id="GO:0000379">
    <property type="term" value="P:tRNA-type intron splice site recognition and cleavage"/>
    <property type="evidence" value="ECO:0000318"/>
    <property type="project" value="GO_Central"/>
</dbReference>
<dbReference type="PANTHER" id="PTHR21027">
    <property type="entry name" value="TRNA-SPLICING ENDONUCLEASE SUBUNIT SEN54"/>
    <property type="match status" value="1"/>
</dbReference>
<evidence type="ECO:0000259" key="3">
    <source>
        <dbReference type="Pfam" id="PF12928"/>
    </source>
</evidence>
<reference evidence="4 5" key="1">
    <citation type="journal article" date="2011" name="Science">
        <title>The Selaginella genome identifies genetic changes associated with the evolution of vascular plants.</title>
        <authorList>
            <person name="Banks J.A."/>
            <person name="Nishiyama T."/>
            <person name="Hasebe M."/>
            <person name="Bowman J.L."/>
            <person name="Gribskov M."/>
            <person name="dePamphilis C."/>
            <person name="Albert V.A."/>
            <person name="Aono N."/>
            <person name="Aoyama T."/>
            <person name="Ambrose B.A."/>
            <person name="Ashton N.W."/>
            <person name="Axtell M.J."/>
            <person name="Barker E."/>
            <person name="Barker M.S."/>
            <person name="Bennetzen J.L."/>
            <person name="Bonawitz N.D."/>
            <person name="Chapple C."/>
            <person name="Cheng C."/>
            <person name="Correa L.G."/>
            <person name="Dacre M."/>
            <person name="DeBarry J."/>
            <person name="Dreyer I."/>
            <person name="Elias M."/>
            <person name="Engstrom E.M."/>
            <person name="Estelle M."/>
            <person name="Feng L."/>
            <person name="Finet C."/>
            <person name="Floyd S.K."/>
            <person name="Frommer W.B."/>
            <person name="Fujita T."/>
            <person name="Gramzow L."/>
            <person name="Gutensohn M."/>
            <person name="Harholt J."/>
            <person name="Hattori M."/>
            <person name="Heyl A."/>
            <person name="Hirai T."/>
            <person name="Hiwatashi Y."/>
            <person name="Ishikawa M."/>
            <person name="Iwata M."/>
            <person name="Karol K.G."/>
            <person name="Koehler B."/>
            <person name="Kolukisaoglu U."/>
            <person name="Kubo M."/>
            <person name="Kurata T."/>
            <person name="Lalonde S."/>
            <person name="Li K."/>
            <person name="Li Y."/>
            <person name="Litt A."/>
            <person name="Lyons E."/>
            <person name="Manning G."/>
            <person name="Maruyama T."/>
            <person name="Michael T.P."/>
            <person name="Mikami K."/>
            <person name="Miyazaki S."/>
            <person name="Morinaga S."/>
            <person name="Murata T."/>
            <person name="Mueller-Roeber B."/>
            <person name="Nelson D.R."/>
            <person name="Obara M."/>
            <person name="Oguri Y."/>
            <person name="Olmstead R.G."/>
            <person name="Onodera N."/>
            <person name="Petersen B.L."/>
            <person name="Pils B."/>
            <person name="Prigge M."/>
            <person name="Rensing S.A."/>
            <person name="Riano-Pachon D.M."/>
            <person name="Roberts A.W."/>
            <person name="Sato Y."/>
            <person name="Scheller H.V."/>
            <person name="Schulz B."/>
            <person name="Schulz C."/>
            <person name="Shakirov E.V."/>
            <person name="Shibagaki N."/>
            <person name="Shinohara N."/>
            <person name="Shippen D.E."/>
            <person name="Soerensen I."/>
            <person name="Sotooka R."/>
            <person name="Sugimoto N."/>
            <person name="Sugita M."/>
            <person name="Sumikawa N."/>
            <person name="Tanurdzic M."/>
            <person name="Theissen G."/>
            <person name="Ulvskov P."/>
            <person name="Wakazuki S."/>
            <person name="Weng J.K."/>
            <person name="Willats W.W."/>
            <person name="Wipf D."/>
            <person name="Wolf P.G."/>
            <person name="Yang L."/>
            <person name="Zimmer A.D."/>
            <person name="Zhu Q."/>
            <person name="Mitros T."/>
            <person name="Hellsten U."/>
            <person name="Loque D."/>
            <person name="Otillar R."/>
            <person name="Salamov A."/>
            <person name="Schmutz J."/>
            <person name="Shapiro H."/>
            <person name="Lindquist E."/>
            <person name="Lucas S."/>
            <person name="Rokhsar D."/>
            <person name="Grigoriev I.V."/>
        </authorList>
    </citation>
    <scope>NUCLEOTIDE SEQUENCE [LARGE SCALE GENOMIC DNA]</scope>
</reference>
<dbReference type="InParanoid" id="D8SBW7"/>
<dbReference type="OMA" id="PPRYYAV"/>
<dbReference type="KEGG" id="smo:SELMODRAFT_113329"/>
<evidence type="ECO:0000256" key="1">
    <source>
        <dbReference type="ARBA" id="ARBA00005736"/>
    </source>
</evidence>
<dbReference type="Proteomes" id="UP000001514">
    <property type="component" value="Unassembled WGS sequence"/>
</dbReference>
<dbReference type="STRING" id="88036.D8SBW7"/>
<dbReference type="FunCoup" id="D8SBW7">
    <property type="interactions" value="174"/>
</dbReference>
<dbReference type="Gramene" id="EFJ17993">
    <property type="protein sequence ID" value="EFJ17993"/>
    <property type="gene ID" value="SELMODRAFT_113329"/>
</dbReference>
<dbReference type="PANTHER" id="PTHR21027:SF1">
    <property type="entry name" value="TRNA-SPLICING ENDONUCLEASE SUBUNIT SEN54"/>
    <property type="match status" value="1"/>
</dbReference>
<feature type="domain" description="tRNA-splicing endonuclease subunit Sen54 N-terminal" evidence="3">
    <location>
        <begin position="2"/>
        <end position="55"/>
    </location>
</feature>
<keyword evidence="5" id="KW-1185">Reference proteome</keyword>
<accession>D8SBW7</accession>
<organism evidence="5">
    <name type="scientific">Selaginella moellendorffii</name>
    <name type="common">Spikemoss</name>
    <dbReference type="NCBI Taxonomy" id="88036"/>
    <lineage>
        <taxon>Eukaryota</taxon>
        <taxon>Viridiplantae</taxon>
        <taxon>Streptophyta</taxon>
        <taxon>Embryophyta</taxon>
        <taxon>Tracheophyta</taxon>
        <taxon>Lycopodiopsida</taxon>
        <taxon>Selaginellales</taxon>
        <taxon>Selaginellaceae</taxon>
        <taxon>Selaginella</taxon>
    </lineage>
</organism>
<dbReference type="InterPro" id="IPR024336">
    <property type="entry name" value="tRNA_splic_suSen54_N"/>
</dbReference>
<dbReference type="eggNOG" id="KOG4772">
    <property type="taxonomic scope" value="Eukaryota"/>
</dbReference>
<dbReference type="Pfam" id="PF12928">
    <property type="entry name" value="tRNA_int_end_N2"/>
    <property type="match status" value="1"/>
</dbReference>
<dbReference type="HOGENOM" id="CLU_078355_1_0_1"/>
<dbReference type="EMBL" id="GL377611">
    <property type="protein sequence ID" value="EFJ17993.1"/>
    <property type="molecule type" value="Genomic_DNA"/>
</dbReference>
<name>D8SBW7_SELML</name>
<proteinExistence type="inferred from homology"/>
<evidence type="ECO:0000313" key="4">
    <source>
        <dbReference type="EMBL" id="EFJ17993.1"/>
    </source>
</evidence>
<keyword evidence="2" id="KW-0819">tRNA processing</keyword>
<evidence type="ECO:0000256" key="2">
    <source>
        <dbReference type="ARBA" id="ARBA00022694"/>
    </source>
</evidence>
<dbReference type="InterPro" id="IPR024337">
    <property type="entry name" value="tRNA_splic_suSen54"/>
</dbReference>
<dbReference type="OrthoDB" id="408683at2759"/>
<dbReference type="AlphaFoldDB" id="D8SBW7"/>
<protein>
    <recommendedName>
        <fullName evidence="3">tRNA-splicing endonuclease subunit Sen54 N-terminal domain-containing protein</fullName>
    </recommendedName>
</protein>
<evidence type="ECO:0000313" key="5">
    <source>
        <dbReference type="Proteomes" id="UP000001514"/>
    </source>
</evidence>